<proteinExistence type="predicted"/>
<dbReference type="InterPro" id="IPR036942">
    <property type="entry name" value="Beta-barrel_TonB_sf"/>
</dbReference>
<evidence type="ECO:0000259" key="8">
    <source>
        <dbReference type="Pfam" id="PF07715"/>
    </source>
</evidence>
<keyword evidence="3" id="KW-1134">Transmembrane beta strand</keyword>
<evidence type="ECO:0000256" key="7">
    <source>
        <dbReference type="SAM" id="SignalP"/>
    </source>
</evidence>
<dbReference type="AlphaFoldDB" id="A0A850PD47"/>
<evidence type="ECO:0000313" key="9">
    <source>
        <dbReference type="EMBL" id="NVN40823.1"/>
    </source>
</evidence>
<keyword evidence="9" id="KW-0675">Receptor</keyword>
<feature type="signal peptide" evidence="7">
    <location>
        <begin position="1"/>
        <end position="36"/>
    </location>
</feature>
<name>A0A850PD47_9PROT</name>
<comment type="caution">
    <text evidence="9">The sequence shown here is derived from an EMBL/GenBank/DDBJ whole genome shotgun (WGS) entry which is preliminary data.</text>
</comment>
<evidence type="ECO:0000256" key="5">
    <source>
        <dbReference type="ARBA" id="ARBA00023136"/>
    </source>
</evidence>
<gene>
    <name evidence="9" type="ORF">HUK82_09645</name>
</gene>
<evidence type="ECO:0000256" key="1">
    <source>
        <dbReference type="ARBA" id="ARBA00004571"/>
    </source>
</evidence>
<dbReference type="Gene3D" id="2.40.170.20">
    <property type="entry name" value="TonB-dependent receptor, beta-barrel domain"/>
    <property type="match status" value="1"/>
</dbReference>
<reference evidence="9 10" key="1">
    <citation type="submission" date="2020-06" db="EMBL/GenBank/DDBJ databases">
        <title>Description of novel acetic acid bacteria.</title>
        <authorList>
            <person name="Sombolestani A."/>
        </authorList>
    </citation>
    <scope>NUCLEOTIDE SEQUENCE [LARGE SCALE GENOMIC DNA]</scope>
    <source>
        <strain evidence="9 10">LMG 27010</strain>
    </source>
</reference>
<keyword evidence="4" id="KW-0812">Transmembrane</keyword>
<evidence type="ECO:0000256" key="4">
    <source>
        <dbReference type="ARBA" id="ARBA00022692"/>
    </source>
</evidence>
<keyword evidence="7" id="KW-0732">Signal</keyword>
<dbReference type="SUPFAM" id="SSF56935">
    <property type="entry name" value="Porins"/>
    <property type="match status" value="1"/>
</dbReference>
<evidence type="ECO:0000256" key="6">
    <source>
        <dbReference type="ARBA" id="ARBA00023237"/>
    </source>
</evidence>
<dbReference type="Pfam" id="PF07715">
    <property type="entry name" value="Plug"/>
    <property type="match status" value="1"/>
</dbReference>
<dbReference type="Gene3D" id="2.170.130.10">
    <property type="entry name" value="TonB-dependent receptor, plug domain"/>
    <property type="match status" value="1"/>
</dbReference>
<feature type="domain" description="TonB-dependent receptor plug" evidence="8">
    <location>
        <begin position="64"/>
        <end position="173"/>
    </location>
</feature>
<dbReference type="EMBL" id="JABXXR010000067">
    <property type="protein sequence ID" value="NVN40823.1"/>
    <property type="molecule type" value="Genomic_DNA"/>
</dbReference>
<dbReference type="Proteomes" id="UP000585665">
    <property type="component" value="Unassembled WGS sequence"/>
</dbReference>
<dbReference type="GO" id="GO:0015344">
    <property type="term" value="F:siderophore uptake transmembrane transporter activity"/>
    <property type="evidence" value="ECO:0007669"/>
    <property type="project" value="TreeGrafter"/>
</dbReference>
<dbReference type="GO" id="GO:0009279">
    <property type="term" value="C:cell outer membrane"/>
    <property type="evidence" value="ECO:0007669"/>
    <property type="project" value="UniProtKB-SubCell"/>
</dbReference>
<evidence type="ECO:0000256" key="2">
    <source>
        <dbReference type="ARBA" id="ARBA00022448"/>
    </source>
</evidence>
<accession>A0A850PD47</accession>
<dbReference type="GO" id="GO:0044718">
    <property type="term" value="P:siderophore transmembrane transport"/>
    <property type="evidence" value="ECO:0007669"/>
    <property type="project" value="TreeGrafter"/>
</dbReference>
<keyword evidence="10" id="KW-1185">Reference proteome</keyword>
<dbReference type="InterPro" id="IPR037066">
    <property type="entry name" value="Plug_dom_sf"/>
</dbReference>
<dbReference type="InterPro" id="IPR012910">
    <property type="entry name" value="Plug_dom"/>
</dbReference>
<dbReference type="PANTHER" id="PTHR30069">
    <property type="entry name" value="TONB-DEPENDENT OUTER MEMBRANE RECEPTOR"/>
    <property type="match status" value="1"/>
</dbReference>
<dbReference type="InterPro" id="IPR039426">
    <property type="entry name" value="TonB-dep_rcpt-like"/>
</dbReference>
<keyword evidence="5" id="KW-0472">Membrane</keyword>
<evidence type="ECO:0000256" key="3">
    <source>
        <dbReference type="ARBA" id="ARBA00022452"/>
    </source>
</evidence>
<protein>
    <submittedName>
        <fullName evidence="9">TonB-dependent receptor</fullName>
    </submittedName>
</protein>
<dbReference type="PANTHER" id="PTHR30069:SF36">
    <property type="entry name" value="BLL6948 PROTEIN"/>
    <property type="match status" value="1"/>
</dbReference>
<keyword evidence="6" id="KW-0998">Cell outer membrane</keyword>
<sequence length="718" mass="79149">MRRYQATRTPTRVRALYLSALPVVPICTLLSSAAHASADIPDTTLPRERITVTASRTDPIGHATTASQGHITSRELELRPVYRVGQLLESVPGLVVTAHSGEGKANQYLLRGFNLDHGTDLASFVDDMPVNEPTHAHGQGYTDINFLIPELANGVDYTKGPFFAQVGDFGVVGSDHITLRDAMPRQVMLSAGTLGDQRIMAADTLHFHNGDRLLGILSAEHLDGPWTHPDNFRGLKSALRWSHERGAHTIHLTAMVYRGQWSSTTDQPVAARTSGLIGRYGSLDPTDGGFSERFSVSAHHRYQGAGWGLDTAMYVTHSRLTLWNDFTHYLVDPVNGDQEQQDETRTTVGGQSAFHRTDRILGFAMENTLGVQGRWDTIYIDRRHTRARQALEACPDSAAPTGAYVCNADRVQQGNAGLYGQNVTHWMPWLRTVVGLRGDFYGGRDHSLVSGYRGRTHQWLFQPKGSLIVGPWRRTEFYASVGRGYHSNDLRAVLGTVPTDGIAGGRIATPFMTRATSEEVGLRSDPLPGLSVQAALYRIDFTSELTYDADEGVNEAGAPSRRTGVEVSAQYRPFRWVEINGDVAAARARYRTSTPQAYGIDGLFIANAPRFIASFGILLDHLGPWYGSAQMRWLGGYPLIEDDSLRSPGYREVNVSIGRHLGTRTTLQVSVYNLFNTHAAASQYAYAYRMTPTSAEETGATFHPLEPLSARFSVTRQF</sequence>
<comment type="subcellular location">
    <subcellularLocation>
        <location evidence="1">Cell outer membrane</location>
        <topology evidence="1">Multi-pass membrane protein</topology>
    </subcellularLocation>
</comment>
<keyword evidence="2" id="KW-0813">Transport</keyword>
<dbReference type="RefSeq" id="WP_176613759.1">
    <property type="nucleotide sequence ID" value="NZ_JABXXR010000067.1"/>
</dbReference>
<evidence type="ECO:0000313" key="10">
    <source>
        <dbReference type="Proteomes" id="UP000585665"/>
    </source>
</evidence>
<feature type="chain" id="PRO_5032353778" evidence="7">
    <location>
        <begin position="37"/>
        <end position="718"/>
    </location>
</feature>
<organism evidence="9 10">
    <name type="scientific">Ameyamaea chiangmaiensis</name>
    <dbReference type="NCBI Taxonomy" id="442969"/>
    <lineage>
        <taxon>Bacteria</taxon>
        <taxon>Pseudomonadati</taxon>
        <taxon>Pseudomonadota</taxon>
        <taxon>Alphaproteobacteria</taxon>
        <taxon>Acetobacterales</taxon>
        <taxon>Acetobacteraceae</taxon>
        <taxon>Ameyamaea</taxon>
    </lineage>
</organism>